<gene>
    <name evidence="1" type="ORF">S12H4_60898</name>
</gene>
<name>X1VFP2_9ZZZZ</name>
<feature type="non-terminal residue" evidence="1">
    <location>
        <position position="1"/>
    </location>
</feature>
<organism evidence="1">
    <name type="scientific">marine sediment metagenome</name>
    <dbReference type="NCBI Taxonomy" id="412755"/>
    <lineage>
        <taxon>unclassified sequences</taxon>
        <taxon>metagenomes</taxon>
        <taxon>ecological metagenomes</taxon>
    </lineage>
</organism>
<accession>X1VFP2</accession>
<dbReference type="InterPro" id="IPR043991">
    <property type="entry name" value="Gp3-like"/>
</dbReference>
<dbReference type="EMBL" id="BARW01040223">
    <property type="protein sequence ID" value="GAJ16842.1"/>
    <property type="molecule type" value="Genomic_DNA"/>
</dbReference>
<evidence type="ECO:0000313" key="1">
    <source>
        <dbReference type="EMBL" id="GAJ16842.1"/>
    </source>
</evidence>
<feature type="non-terminal residue" evidence="1">
    <location>
        <position position="128"/>
    </location>
</feature>
<proteinExistence type="predicted"/>
<dbReference type="AlphaFoldDB" id="X1VFP2"/>
<sequence>GKIRLGIKKEGQRGPYPQAVDYFVCPEEVKAIYKDKPTELDIMFPTDDLDLVAPQWYKCYSYTQGLICKGDGKHCKRKVDVDTGDFADKSTREWELHDGICDPENCPKLEEKQCRKMMSLLFILPEVA</sequence>
<reference evidence="1" key="1">
    <citation type="journal article" date="2014" name="Front. Microbiol.">
        <title>High frequency of phylogenetically diverse reductive dehalogenase-homologous genes in deep subseafloor sedimentary metagenomes.</title>
        <authorList>
            <person name="Kawai M."/>
            <person name="Futagami T."/>
            <person name="Toyoda A."/>
            <person name="Takaki Y."/>
            <person name="Nishi S."/>
            <person name="Hori S."/>
            <person name="Arai W."/>
            <person name="Tsubouchi T."/>
            <person name="Morono Y."/>
            <person name="Uchiyama I."/>
            <person name="Ito T."/>
            <person name="Fujiyama A."/>
            <person name="Inagaki F."/>
            <person name="Takami H."/>
        </authorList>
    </citation>
    <scope>NUCLEOTIDE SEQUENCE</scope>
    <source>
        <strain evidence="1">Expedition CK06-06</strain>
    </source>
</reference>
<protein>
    <submittedName>
        <fullName evidence="1">Uncharacterized protein</fullName>
    </submittedName>
</protein>
<comment type="caution">
    <text evidence="1">The sequence shown here is derived from an EMBL/GenBank/DDBJ whole genome shotgun (WGS) entry which is preliminary data.</text>
</comment>
<dbReference type="Pfam" id="PF18897">
    <property type="entry name" value="Gp3-like"/>
    <property type="match status" value="1"/>
</dbReference>